<keyword evidence="13" id="KW-0325">Glycoprotein</keyword>
<evidence type="ECO:0000256" key="5">
    <source>
        <dbReference type="ARBA" id="ARBA00008661"/>
    </source>
</evidence>
<name>A0AAD8ED82_DIPPU</name>
<comment type="pathway">
    <text evidence="4">Glycan metabolism; heparan sulfate biosynthesis.</text>
</comment>
<sequence length="334" mass="39052">MFLLFKRKIVIISSFVSFIIGCTVTISLIGVENCSEKRIFLDSYKYPLTFYRSSNKFDKNIILILILTSPKNVNRRNTIRETWLNLCNSTCNVKHYFVIGIRNLHEETLYAVQAEQFRHRDLLLLPNIVDSYANLTQKVLESYVWIDKSVNFEFVLKCDDDSFIRLDKVISELQLIPASQRSGLYWGFFNGRAQVKQNGKWKEREWFLCDYYLPYAMGGGYVLSRKLVHFIASNAEYLRLYNSEDVSVGVWLAAVSNVHRLHDPRFDTEFMSRGCSNRYLVTHKQDDQAMSVMFSTLKQTGNLCVNEYKNRQSYIYNWNVPPSKCCIRSDSDIP</sequence>
<evidence type="ECO:0000256" key="12">
    <source>
        <dbReference type="ARBA" id="ARBA00023136"/>
    </source>
</evidence>
<comment type="pathway">
    <text evidence="3">Glycan metabolism; chondroitin sulfate biosynthesis.</text>
</comment>
<evidence type="ECO:0000256" key="4">
    <source>
        <dbReference type="ARBA" id="ARBA00005093"/>
    </source>
</evidence>
<keyword evidence="8 15" id="KW-0812">Transmembrane</keyword>
<accession>A0AAD8ED82</accession>
<dbReference type="EMBL" id="JASPKZ010007183">
    <property type="protein sequence ID" value="KAJ9586225.1"/>
    <property type="molecule type" value="Genomic_DNA"/>
</dbReference>
<evidence type="ECO:0000256" key="13">
    <source>
        <dbReference type="ARBA" id="ARBA00023180"/>
    </source>
</evidence>
<keyword evidence="10 15" id="KW-1133">Transmembrane helix</keyword>
<keyword evidence="11 15" id="KW-0333">Golgi apparatus</keyword>
<reference evidence="16" key="1">
    <citation type="journal article" date="2023" name="IScience">
        <title>Live-bearing cockroach genome reveals convergent evolutionary mechanisms linked to viviparity in insects and beyond.</title>
        <authorList>
            <person name="Fouks B."/>
            <person name="Harrison M.C."/>
            <person name="Mikhailova A.A."/>
            <person name="Marchal E."/>
            <person name="English S."/>
            <person name="Carruthers M."/>
            <person name="Jennings E.C."/>
            <person name="Chiamaka E.L."/>
            <person name="Frigard R.A."/>
            <person name="Pippel M."/>
            <person name="Attardo G.M."/>
            <person name="Benoit J.B."/>
            <person name="Bornberg-Bauer E."/>
            <person name="Tobe S.S."/>
        </authorList>
    </citation>
    <scope>NUCLEOTIDE SEQUENCE</scope>
    <source>
        <strain evidence="16">Stay&amp;Tobe</strain>
    </source>
</reference>
<dbReference type="GO" id="GO:0006493">
    <property type="term" value="P:protein O-linked glycosylation"/>
    <property type="evidence" value="ECO:0007669"/>
    <property type="project" value="TreeGrafter"/>
</dbReference>
<dbReference type="FunFam" id="3.90.550.50:FF:000018">
    <property type="entry name" value="Hexosyltransferase"/>
    <property type="match status" value="1"/>
</dbReference>
<evidence type="ECO:0000313" key="17">
    <source>
        <dbReference type="Proteomes" id="UP001233999"/>
    </source>
</evidence>
<dbReference type="Gene3D" id="3.90.550.50">
    <property type="match status" value="1"/>
</dbReference>
<comment type="similarity">
    <text evidence="5 15">Belongs to the glycosyltransferase 31 family.</text>
</comment>
<dbReference type="Proteomes" id="UP001233999">
    <property type="component" value="Unassembled WGS sequence"/>
</dbReference>
<dbReference type="EC" id="2.4.1.-" evidence="15"/>
<dbReference type="GO" id="GO:0047220">
    <property type="term" value="F:galactosylxylosylprotein 3-beta-galactosyltransferase activity"/>
    <property type="evidence" value="ECO:0007669"/>
    <property type="project" value="TreeGrafter"/>
</dbReference>
<comment type="caution">
    <text evidence="16">The sequence shown here is derived from an EMBL/GenBank/DDBJ whole genome shotgun (WGS) entry which is preliminary data.</text>
</comment>
<keyword evidence="9 15" id="KW-0735">Signal-anchor</keyword>
<keyword evidence="14" id="KW-0464">Manganese</keyword>
<gene>
    <name evidence="16" type="ORF">L9F63_020134</name>
</gene>
<evidence type="ECO:0000256" key="8">
    <source>
        <dbReference type="ARBA" id="ARBA00022692"/>
    </source>
</evidence>
<feature type="transmembrane region" description="Helical" evidence="15">
    <location>
        <begin position="9"/>
        <end position="31"/>
    </location>
</feature>
<comment type="subcellular location">
    <subcellularLocation>
        <location evidence="2 15">Golgi apparatus membrane</location>
        <topology evidence="2 15">Single-pass type II membrane protein</topology>
    </subcellularLocation>
</comment>
<proteinExistence type="inferred from homology"/>
<comment type="cofactor">
    <cofactor evidence="1">
        <name>Mn(2+)</name>
        <dbReference type="ChEBI" id="CHEBI:29035"/>
    </cofactor>
</comment>
<keyword evidence="17" id="KW-1185">Reference proteome</keyword>
<keyword evidence="12 15" id="KW-0472">Membrane</keyword>
<evidence type="ECO:0000313" key="16">
    <source>
        <dbReference type="EMBL" id="KAJ9586225.1"/>
    </source>
</evidence>
<evidence type="ECO:0000256" key="14">
    <source>
        <dbReference type="ARBA" id="ARBA00023211"/>
    </source>
</evidence>
<dbReference type="PANTHER" id="PTHR11214">
    <property type="entry name" value="BETA-1,3-N-ACETYLGLUCOSAMINYLTRANSFERASE"/>
    <property type="match status" value="1"/>
</dbReference>
<evidence type="ECO:0000256" key="15">
    <source>
        <dbReference type="RuleBase" id="RU363063"/>
    </source>
</evidence>
<protein>
    <recommendedName>
        <fullName evidence="15">Hexosyltransferase</fullName>
        <ecNumber evidence="15">2.4.1.-</ecNumber>
    </recommendedName>
</protein>
<organism evidence="16 17">
    <name type="scientific">Diploptera punctata</name>
    <name type="common">Pacific beetle cockroach</name>
    <dbReference type="NCBI Taxonomy" id="6984"/>
    <lineage>
        <taxon>Eukaryota</taxon>
        <taxon>Metazoa</taxon>
        <taxon>Ecdysozoa</taxon>
        <taxon>Arthropoda</taxon>
        <taxon>Hexapoda</taxon>
        <taxon>Insecta</taxon>
        <taxon>Pterygota</taxon>
        <taxon>Neoptera</taxon>
        <taxon>Polyneoptera</taxon>
        <taxon>Dictyoptera</taxon>
        <taxon>Blattodea</taxon>
        <taxon>Blaberoidea</taxon>
        <taxon>Blaberidae</taxon>
        <taxon>Diplopterinae</taxon>
        <taxon>Diploptera</taxon>
    </lineage>
</organism>
<evidence type="ECO:0000256" key="10">
    <source>
        <dbReference type="ARBA" id="ARBA00022989"/>
    </source>
</evidence>
<evidence type="ECO:0000256" key="6">
    <source>
        <dbReference type="ARBA" id="ARBA00022676"/>
    </source>
</evidence>
<dbReference type="AlphaFoldDB" id="A0AAD8ED82"/>
<keyword evidence="6 15" id="KW-0328">Glycosyltransferase</keyword>
<evidence type="ECO:0000256" key="7">
    <source>
        <dbReference type="ARBA" id="ARBA00022679"/>
    </source>
</evidence>
<evidence type="ECO:0000256" key="9">
    <source>
        <dbReference type="ARBA" id="ARBA00022968"/>
    </source>
</evidence>
<evidence type="ECO:0000256" key="11">
    <source>
        <dbReference type="ARBA" id="ARBA00023034"/>
    </source>
</evidence>
<evidence type="ECO:0000256" key="3">
    <source>
        <dbReference type="ARBA" id="ARBA00004840"/>
    </source>
</evidence>
<dbReference type="InterPro" id="IPR002659">
    <property type="entry name" value="Glyco_trans_31"/>
</dbReference>
<keyword evidence="7" id="KW-0808">Transferase</keyword>
<dbReference type="Pfam" id="PF01762">
    <property type="entry name" value="Galactosyl_T"/>
    <property type="match status" value="1"/>
</dbReference>
<dbReference type="GO" id="GO:0000139">
    <property type="term" value="C:Golgi membrane"/>
    <property type="evidence" value="ECO:0007669"/>
    <property type="project" value="UniProtKB-SubCell"/>
</dbReference>
<evidence type="ECO:0000256" key="2">
    <source>
        <dbReference type="ARBA" id="ARBA00004323"/>
    </source>
</evidence>
<dbReference type="PROSITE" id="PS51257">
    <property type="entry name" value="PROKAR_LIPOPROTEIN"/>
    <property type="match status" value="1"/>
</dbReference>
<dbReference type="GO" id="GO:0006024">
    <property type="term" value="P:glycosaminoglycan biosynthetic process"/>
    <property type="evidence" value="ECO:0007669"/>
    <property type="project" value="UniProtKB-ARBA"/>
</dbReference>
<dbReference type="PANTHER" id="PTHR11214:SF3">
    <property type="entry name" value="BETA-1,3-GALACTOSYLTRANSFERASE 6"/>
    <property type="match status" value="1"/>
</dbReference>
<evidence type="ECO:0000256" key="1">
    <source>
        <dbReference type="ARBA" id="ARBA00001936"/>
    </source>
</evidence>
<reference evidence="16" key="2">
    <citation type="submission" date="2023-05" db="EMBL/GenBank/DDBJ databases">
        <authorList>
            <person name="Fouks B."/>
        </authorList>
    </citation>
    <scope>NUCLEOTIDE SEQUENCE</scope>
    <source>
        <strain evidence="16">Stay&amp;Tobe</strain>
        <tissue evidence="16">Testes</tissue>
    </source>
</reference>